<evidence type="ECO:0000256" key="5">
    <source>
        <dbReference type="PROSITE-ProRule" id="PRU00125"/>
    </source>
</evidence>
<dbReference type="PROSITE" id="PS50023">
    <property type="entry name" value="LIM_DOMAIN_2"/>
    <property type="match status" value="2"/>
</dbReference>
<dbReference type="Gene3D" id="2.10.110.10">
    <property type="entry name" value="Cysteine Rich Protein"/>
    <property type="match status" value="2"/>
</dbReference>
<dbReference type="GO" id="GO:0046872">
    <property type="term" value="F:metal ion binding"/>
    <property type="evidence" value="ECO:0007669"/>
    <property type="project" value="UniProtKB-KW"/>
</dbReference>
<evidence type="ECO:0000259" key="7">
    <source>
        <dbReference type="PROSITE" id="PS50023"/>
    </source>
</evidence>
<dbReference type="InterPro" id="IPR001781">
    <property type="entry name" value="Znf_LIM"/>
</dbReference>
<evidence type="ECO:0000256" key="3">
    <source>
        <dbReference type="ARBA" id="ARBA00022833"/>
    </source>
</evidence>
<dbReference type="EMBL" id="KZ678136">
    <property type="protein sequence ID" value="PSN66393.1"/>
    <property type="molecule type" value="Genomic_DNA"/>
</dbReference>
<accession>A0A2T2NLT7</accession>
<feature type="compositionally biased region" description="Low complexity" evidence="6">
    <location>
        <begin position="251"/>
        <end position="268"/>
    </location>
</feature>
<evidence type="ECO:0000256" key="6">
    <source>
        <dbReference type="SAM" id="MobiDB-lite"/>
    </source>
</evidence>
<dbReference type="Proteomes" id="UP000240883">
    <property type="component" value="Unassembled WGS sequence"/>
</dbReference>
<dbReference type="OrthoDB" id="1112565at2759"/>
<dbReference type="PANTHER" id="PTHR24212:SF8">
    <property type="entry name" value="LIM ZINC FINGER DOMAIN CONTAINING PROTEIN"/>
    <property type="match status" value="1"/>
</dbReference>
<protein>
    <recommendedName>
        <fullName evidence="7">LIM zinc-binding domain-containing protein</fullName>
    </recommendedName>
</protein>
<feature type="domain" description="LIM zinc-binding" evidence="7">
    <location>
        <begin position="576"/>
        <end position="639"/>
    </location>
</feature>
<feature type="compositionally biased region" description="Pro residues" evidence="6">
    <location>
        <begin position="127"/>
        <end position="137"/>
    </location>
</feature>
<dbReference type="STRING" id="1448308.A0A2T2NLT7"/>
<feature type="compositionally biased region" description="Polar residues" evidence="6">
    <location>
        <begin position="95"/>
        <end position="108"/>
    </location>
</feature>
<evidence type="ECO:0000256" key="1">
    <source>
        <dbReference type="ARBA" id="ARBA00022723"/>
    </source>
</evidence>
<feature type="compositionally biased region" description="Polar residues" evidence="6">
    <location>
        <begin position="216"/>
        <end position="227"/>
    </location>
</feature>
<dbReference type="PROSITE" id="PS00478">
    <property type="entry name" value="LIM_DOMAIN_1"/>
    <property type="match status" value="1"/>
</dbReference>
<evidence type="ECO:0000256" key="2">
    <source>
        <dbReference type="ARBA" id="ARBA00022737"/>
    </source>
</evidence>
<feature type="region of interest" description="Disordered" evidence="6">
    <location>
        <begin position="33"/>
        <end position="506"/>
    </location>
</feature>
<organism evidence="8 9">
    <name type="scientific">Corynespora cassiicola Philippines</name>
    <dbReference type="NCBI Taxonomy" id="1448308"/>
    <lineage>
        <taxon>Eukaryota</taxon>
        <taxon>Fungi</taxon>
        <taxon>Dikarya</taxon>
        <taxon>Ascomycota</taxon>
        <taxon>Pezizomycotina</taxon>
        <taxon>Dothideomycetes</taxon>
        <taxon>Pleosporomycetidae</taxon>
        <taxon>Pleosporales</taxon>
        <taxon>Corynesporascaceae</taxon>
        <taxon>Corynespora</taxon>
    </lineage>
</organism>
<feature type="compositionally biased region" description="Basic and acidic residues" evidence="6">
    <location>
        <begin position="543"/>
        <end position="567"/>
    </location>
</feature>
<evidence type="ECO:0000313" key="9">
    <source>
        <dbReference type="Proteomes" id="UP000240883"/>
    </source>
</evidence>
<evidence type="ECO:0000313" key="8">
    <source>
        <dbReference type="EMBL" id="PSN66393.1"/>
    </source>
</evidence>
<dbReference type="Pfam" id="PF00412">
    <property type="entry name" value="LIM"/>
    <property type="match status" value="2"/>
</dbReference>
<keyword evidence="3 5" id="KW-0862">Zinc</keyword>
<sequence>MDRLSFLPTIKCSDCGVDIEISQLADHVCATTATNDAPTPASPPSPKLDRAATFGGGASFNNRSDGRTRSGRMPPPARIDSAAANKPFRAADPSPVTNYSDQKSTSPLSPGDNRLPYKMNRSATSPVPRPMGPPSPDFPRNMDSAFPTFPTKRVATPTSAAFKSSDRLGPQRYAEPSPLFAPLSPRLNGGESVIKRMDSIAPGPFDGRGDQDRRPSTSNGPNVIQSGQGFGHRRTATQGSTRSNGNGPNQRTSLASTASRTSTFSNRSGGLPSRPKPGFKNAEPMPPPPPPPKNDESEGIDAFLSRLQKETMAPSRRPPPDNRSMAAPLGQESRDATQVPPPLNTNNNSRRPADSGRPTHRPYPVRTSSRGASLGNIRLNDMPPLPPVPVPSYSKDMPPNPVHTPSDSGLSDDSFASSGYRSAASSRSSPPGSEAGHSRQPSKSGRRDYADEEPVVRTTSPESFTDPRTPPQPQRRTPEPRLAPPPAPAPLFNGARSPNSPMDPAIQRGLSYENMRREMPLRDPALNMASSPLPRGMTAPELRQPERRTPEPRLTEPRPLEPREQVNRRPTAASKGQCRGCSESIVGKSVKDSSGRLTGRYHRDCFVCRTCRSPFPSAEFYVFNNSPYCEHHYHELNGSLCQSCNRGIEGQYLETDRRQKFHPRCLTCSTCRIVLRDDYFEVNGRVFCERHAHHAAAQRNNYLGPGGPRTQNPQKRRTRLMMMM</sequence>
<dbReference type="SUPFAM" id="SSF57716">
    <property type="entry name" value="Glucocorticoid receptor-like (DNA-binding domain)"/>
    <property type="match status" value="1"/>
</dbReference>
<feature type="region of interest" description="Disordered" evidence="6">
    <location>
        <begin position="699"/>
        <end position="724"/>
    </location>
</feature>
<feature type="domain" description="LIM zinc-binding" evidence="7">
    <location>
        <begin position="640"/>
        <end position="698"/>
    </location>
</feature>
<keyword evidence="2" id="KW-0677">Repeat</keyword>
<dbReference type="AlphaFoldDB" id="A0A2T2NLT7"/>
<reference evidence="8 9" key="1">
    <citation type="journal article" date="2018" name="Front. Microbiol.">
        <title>Genome-Wide Analysis of Corynespora cassiicola Leaf Fall Disease Putative Effectors.</title>
        <authorList>
            <person name="Lopez D."/>
            <person name="Ribeiro S."/>
            <person name="Label P."/>
            <person name="Fumanal B."/>
            <person name="Venisse J.S."/>
            <person name="Kohler A."/>
            <person name="de Oliveira R.R."/>
            <person name="Labutti K."/>
            <person name="Lipzen A."/>
            <person name="Lail K."/>
            <person name="Bauer D."/>
            <person name="Ohm R.A."/>
            <person name="Barry K.W."/>
            <person name="Spatafora J."/>
            <person name="Grigoriev I.V."/>
            <person name="Martin F.M."/>
            <person name="Pujade-Renaud V."/>
        </authorList>
    </citation>
    <scope>NUCLEOTIDE SEQUENCE [LARGE SCALE GENOMIC DNA]</scope>
    <source>
        <strain evidence="8 9">Philippines</strain>
    </source>
</reference>
<feature type="region of interest" description="Disordered" evidence="6">
    <location>
        <begin position="525"/>
        <end position="578"/>
    </location>
</feature>
<feature type="compositionally biased region" description="Low complexity" evidence="6">
    <location>
        <begin position="414"/>
        <end position="433"/>
    </location>
</feature>
<dbReference type="PANTHER" id="PTHR24212">
    <property type="entry name" value="ZYXIN/TRIP6"/>
    <property type="match status" value="1"/>
</dbReference>
<keyword evidence="1 5" id="KW-0479">Metal-binding</keyword>
<keyword evidence="9" id="KW-1185">Reference proteome</keyword>
<evidence type="ECO:0000256" key="4">
    <source>
        <dbReference type="ARBA" id="ARBA00023038"/>
    </source>
</evidence>
<name>A0A2T2NLT7_CORCC</name>
<dbReference type="CDD" id="cd09397">
    <property type="entry name" value="LIM1_UF1"/>
    <property type="match status" value="1"/>
</dbReference>
<feature type="compositionally biased region" description="Basic residues" evidence="6">
    <location>
        <begin position="714"/>
        <end position="724"/>
    </location>
</feature>
<dbReference type="SMART" id="SM00132">
    <property type="entry name" value="LIM"/>
    <property type="match status" value="2"/>
</dbReference>
<dbReference type="CDD" id="cd08368">
    <property type="entry name" value="LIM"/>
    <property type="match status" value="1"/>
</dbReference>
<dbReference type="FunFam" id="2.10.110.10:FF:000105">
    <property type="entry name" value="Similar to LIM domain-containing protein"/>
    <property type="match status" value="1"/>
</dbReference>
<feature type="compositionally biased region" description="Polar residues" evidence="6">
    <location>
        <begin position="236"/>
        <end position="250"/>
    </location>
</feature>
<keyword evidence="4 5" id="KW-0440">LIM domain</keyword>
<dbReference type="FunFam" id="2.10.110.10:FF:000119">
    <property type="entry name" value="LIM domain protein"/>
    <property type="match status" value="1"/>
</dbReference>
<dbReference type="GO" id="GO:0030695">
    <property type="term" value="F:GTPase regulator activity"/>
    <property type="evidence" value="ECO:0007669"/>
    <property type="project" value="UniProtKB-ARBA"/>
</dbReference>
<proteinExistence type="predicted"/>
<gene>
    <name evidence="8" type="ORF">BS50DRAFT_413919</name>
</gene>